<dbReference type="SUPFAM" id="SSF46934">
    <property type="entry name" value="UBA-like"/>
    <property type="match status" value="1"/>
</dbReference>
<organism evidence="4 5">
    <name type="scientific">Stentor coeruleus</name>
    <dbReference type="NCBI Taxonomy" id="5963"/>
    <lineage>
        <taxon>Eukaryota</taxon>
        <taxon>Sar</taxon>
        <taxon>Alveolata</taxon>
        <taxon>Ciliophora</taxon>
        <taxon>Postciliodesmatophora</taxon>
        <taxon>Heterotrichea</taxon>
        <taxon>Heterotrichida</taxon>
        <taxon>Stentoridae</taxon>
        <taxon>Stentor</taxon>
    </lineage>
</organism>
<proteinExistence type="predicted"/>
<dbReference type="InterPro" id="IPR005176">
    <property type="entry name" value="PONY_dom"/>
</dbReference>
<dbReference type="GO" id="GO:0031624">
    <property type="term" value="F:ubiquitin conjugating enzyme binding"/>
    <property type="evidence" value="ECO:0007669"/>
    <property type="project" value="TreeGrafter"/>
</dbReference>
<evidence type="ECO:0000256" key="1">
    <source>
        <dbReference type="ARBA" id="ARBA00022786"/>
    </source>
</evidence>
<dbReference type="GO" id="GO:0000151">
    <property type="term" value="C:ubiquitin ligase complex"/>
    <property type="evidence" value="ECO:0007669"/>
    <property type="project" value="TreeGrafter"/>
</dbReference>
<dbReference type="CDD" id="cd14273">
    <property type="entry name" value="UBA_TAP-C_like"/>
    <property type="match status" value="1"/>
</dbReference>
<keyword evidence="5" id="KW-1185">Reference proteome</keyword>
<dbReference type="InterPro" id="IPR042460">
    <property type="entry name" value="DCN1-like_PONY"/>
</dbReference>
<dbReference type="InterPro" id="IPR009060">
    <property type="entry name" value="UBA-like_sf"/>
</dbReference>
<dbReference type="PANTHER" id="PTHR12281">
    <property type="entry name" value="RP42 RELATED"/>
    <property type="match status" value="1"/>
</dbReference>
<comment type="caution">
    <text evidence="4">The sequence shown here is derived from an EMBL/GenBank/DDBJ whole genome shotgun (WGS) entry which is preliminary data.</text>
</comment>
<dbReference type="PANTHER" id="PTHR12281:SF31">
    <property type="entry name" value="DCN1-LIKE PROTEIN 3"/>
    <property type="match status" value="1"/>
</dbReference>
<keyword evidence="1" id="KW-0833">Ubl conjugation pathway</keyword>
<reference evidence="4 5" key="1">
    <citation type="submission" date="2016-11" db="EMBL/GenBank/DDBJ databases">
        <title>The macronuclear genome of Stentor coeruleus: a giant cell with tiny introns.</title>
        <authorList>
            <person name="Slabodnick M."/>
            <person name="Ruby J.G."/>
            <person name="Reiff S.B."/>
            <person name="Swart E.C."/>
            <person name="Gosai S."/>
            <person name="Prabakaran S."/>
            <person name="Witkowska E."/>
            <person name="Larue G.E."/>
            <person name="Fisher S."/>
            <person name="Freeman R.M."/>
            <person name="Gunawardena J."/>
            <person name="Chu W."/>
            <person name="Stover N.A."/>
            <person name="Gregory B.D."/>
            <person name="Nowacki M."/>
            <person name="Derisi J."/>
            <person name="Roy S.W."/>
            <person name="Marshall W.F."/>
            <person name="Sood P."/>
        </authorList>
    </citation>
    <scope>NUCLEOTIDE SEQUENCE [LARGE SCALE GENOMIC DNA]</scope>
    <source>
        <strain evidence="4">WM001</strain>
    </source>
</reference>
<dbReference type="GO" id="GO:0097602">
    <property type="term" value="F:cullin family protein binding"/>
    <property type="evidence" value="ECO:0007669"/>
    <property type="project" value="TreeGrafter"/>
</dbReference>
<dbReference type="InterPro" id="IPR014764">
    <property type="entry name" value="DCN-prot"/>
</dbReference>
<dbReference type="GO" id="GO:0005886">
    <property type="term" value="C:plasma membrane"/>
    <property type="evidence" value="ECO:0007669"/>
    <property type="project" value="UniProtKB-ARBA"/>
</dbReference>
<dbReference type="Gene3D" id="1.10.8.10">
    <property type="entry name" value="DNA helicase RuvA subunit, C-terminal domain"/>
    <property type="match status" value="1"/>
</dbReference>
<accession>A0A1R2B8L3</accession>
<dbReference type="GO" id="GO:0032182">
    <property type="term" value="F:ubiquitin-like protein binding"/>
    <property type="evidence" value="ECO:0007669"/>
    <property type="project" value="TreeGrafter"/>
</dbReference>
<comment type="function">
    <text evidence="2">Neddylation of cullins play an essential role in the regulation of SCF-type complexes activity.</text>
</comment>
<dbReference type="Pfam" id="PF03556">
    <property type="entry name" value="Cullin_binding"/>
    <property type="match status" value="1"/>
</dbReference>
<gene>
    <name evidence="4" type="ORF">SteCoe_28419</name>
</gene>
<dbReference type="GO" id="GO:0045116">
    <property type="term" value="P:protein neddylation"/>
    <property type="evidence" value="ECO:0007669"/>
    <property type="project" value="TreeGrafter"/>
</dbReference>
<protein>
    <recommendedName>
        <fullName evidence="2">Defective in cullin neddylation protein</fullName>
    </recommendedName>
</protein>
<feature type="domain" description="DCUN1" evidence="3">
    <location>
        <begin position="53"/>
        <end position="242"/>
    </location>
</feature>
<dbReference type="EMBL" id="MPUH01000855">
    <property type="protein sequence ID" value="OMJ73015.1"/>
    <property type="molecule type" value="Genomic_DNA"/>
</dbReference>
<dbReference type="Pfam" id="PF14555">
    <property type="entry name" value="UBA_4"/>
    <property type="match status" value="1"/>
</dbReference>
<dbReference type="OrthoDB" id="309581at2759"/>
<dbReference type="PROSITE" id="PS51229">
    <property type="entry name" value="DCUN1"/>
    <property type="match status" value="1"/>
</dbReference>
<evidence type="ECO:0000259" key="3">
    <source>
        <dbReference type="PROSITE" id="PS51229"/>
    </source>
</evidence>
<dbReference type="AlphaFoldDB" id="A0A1R2B8L3"/>
<dbReference type="Gene3D" id="1.10.238.200">
    <property type="entry name" value="Cullin, PONY binding domain"/>
    <property type="match status" value="1"/>
</dbReference>
<dbReference type="Proteomes" id="UP000187209">
    <property type="component" value="Unassembled WGS sequence"/>
</dbReference>
<sequence>MNANRQKERISNFIKQTKANDATAKKYLTKFNWDLESAVQQYNHDTKPPAPQTNTKTLENAYNKYKNPSSGDIEIEGIQQFCADLGIEPLDPVILVISKYFKASVMGVYKKEEFTQGMTSLVCDSVDKLKSKLPALRRELTDPIKFKGIYNFVYGFSRESGMRNLSLENAVQLWRLLLAQRFPLLENWIGFLERRERKYDISKDTWEMLLDFLEIFEREGLAGYDPSGAWPVLIDEFVEELTKNNS</sequence>
<dbReference type="Gene3D" id="1.10.238.10">
    <property type="entry name" value="EF-hand"/>
    <property type="match status" value="1"/>
</dbReference>
<name>A0A1R2B8L3_9CILI</name>
<evidence type="ECO:0000256" key="2">
    <source>
        <dbReference type="RuleBase" id="RU410713"/>
    </source>
</evidence>
<evidence type="ECO:0000313" key="5">
    <source>
        <dbReference type="Proteomes" id="UP000187209"/>
    </source>
</evidence>
<evidence type="ECO:0000313" key="4">
    <source>
        <dbReference type="EMBL" id="OMJ73015.1"/>
    </source>
</evidence>
<dbReference type="FunFam" id="1.10.238.200:FF:000003">
    <property type="entry name" value="DCN1-like protein 3"/>
    <property type="match status" value="1"/>
</dbReference>